<dbReference type="Proteomes" id="UP001062165">
    <property type="component" value="Chromosome"/>
</dbReference>
<dbReference type="EMBL" id="CP106735">
    <property type="protein sequence ID" value="UXX79416.1"/>
    <property type="molecule type" value="Genomic_DNA"/>
</dbReference>
<evidence type="ECO:0000259" key="2">
    <source>
        <dbReference type="Pfam" id="PF00582"/>
    </source>
</evidence>
<dbReference type="PANTHER" id="PTHR46268:SF6">
    <property type="entry name" value="UNIVERSAL STRESS PROTEIN UP12"/>
    <property type="match status" value="1"/>
</dbReference>
<accession>A0ABY6CZT1</accession>
<reference evidence="3" key="1">
    <citation type="submission" date="2022-10" db="EMBL/GenBank/DDBJ databases">
        <title>Comparative genomics and taxonomic characterization of three novel marine species of genus Reichenbachiella exhibiting antioxidant and polysaccharide degradation activities.</title>
        <authorList>
            <person name="Muhammad N."/>
            <person name="Lee Y.-J."/>
            <person name="Ko J."/>
            <person name="Kim S.-G."/>
        </authorList>
    </citation>
    <scope>NUCLEOTIDE SEQUENCE</scope>
    <source>
        <strain evidence="3">Wsw4-B4</strain>
    </source>
</reference>
<dbReference type="InterPro" id="IPR014729">
    <property type="entry name" value="Rossmann-like_a/b/a_fold"/>
</dbReference>
<dbReference type="InterPro" id="IPR006016">
    <property type="entry name" value="UspA"/>
</dbReference>
<feature type="domain" description="UspA" evidence="2">
    <location>
        <begin position="5"/>
        <end position="151"/>
    </location>
</feature>
<evidence type="ECO:0000313" key="4">
    <source>
        <dbReference type="Proteomes" id="UP001062165"/>
    </source>
</evidence>
<dbReference type="SUPFAM" id="SSF52402">
    <property type="entry name" value="Adenine nucleotide alpha hydrolases-like"/>
    <property type="match status" value="2"/>
</dbReference>
<dbReference type="RefSeq" id="WP_263051159.1">
    <property type="nucleotide sequence ID" value="NZ_CP106735.1"/>
</dbReference>
<proteinExistence type="inferred from homology"/>
<evidence type="ECO:0000313" key="3">
    <source>
        <dbReference type="EMBL" id="UXX79416.1"/>
    </source>
</evidence>
<keyword evidence="4" id="KW-1185">Reference proteome</keyword>
<comment type="similarity">
    <text evidence="1">Belongs to the universal stress protein A family.</text>
</comment>
<dbReference type="CDD" id="cd00293">
    <property type="entry name" value="USP-like"/>
    <property type="match status" value="2"/>
</dbReference>
<evidence type="ECO:0000256" key="1">
    <source>
        <dbReference type="ARBA" id="ARBA00008791"/>
    </source>
</evidence>
<dbReference type="Gene3D" id="3.40.50.620">
    <property type="entry name" value="HUPs"/>
    <property type="match status" value="2"/>
</dbReference>
<protein>
    <submittedName>
        <fullName evidence="3">Universal stress protein</fullName>
    </submittedName>
</protein>
<dbReference type="InterPro" id="IPR006015">
    <property type="entry name" value="Universal_stress_UspA"/>
</dbReference>
<gene>
    <name evidence="3" type="ORF">N7E81_18855</name>
</gene>
<sequence length="283" mass="31798">MKDIKNFLVPVDFSEESTTGLKAANQLATKFKGQVHVVHFLPYHPVVTPIYSGSASTAMSSALQEQQMEDEKTTVLKKLRQEMDKHLSEDLKGQLYIVNDSLASGINELLRDVEVDLVVSGTSGESHLLQHFMGNNTEKLIRESGIPVLAISQYADIHFDDVMIATDLSTELPDRLYDICRMLENHGATIHFVNVNTTELLNEADILPKMTALVKLLKIRNYRIHVVPNKAEIAGIMQVVEDIKPGLILMKTYEKSSFWTFFQSSLSEKVIKETDIPVLVEKV</sequence>
<organism evidence="3 4">
    <name type="scientific">Reichenbachiella carrageenanivorans</name>
    <dbReference type="NCBI Taxonomy" id="2979869"/>
    <lineage>
        <taxon>Bacteria</taxon>
        <taxon>Pseudomonadati</taxon>
        <taxon>Bacteroidota</taxon>
        <taxon>Cytophagia</taxon>
        <taxon>Cytophagales</taxon>
        <taxon>Reichenbachiellaceae</taxon>
        <taxon>Reichenbachiella</taxon>
    </lineage>
</organism>
<dbReference type="PRINTS" id="PR01438">
    <property type="entry name" value="UNVRSLSTRESS"/>
</dbReference>
<dbReference type="Pfam" id="PF00582">
    <property type="entry name" value="Usp"/>
    <property type="match status" value="1"/>
</dbReference>
<dbReference type="PANTHER" id="PTHR46268">
    <property type="entry name" value="STRESS RESPONSE PROTEIN NHAX"/>
    <property type="match status" value="1"/>
</dbReference>
<name>A0ABY6CZT1_9BACT</name>